<name>A0ACC4C3E4_POPAL</name>
<sequence length="980" mass="109431">MKLMVLMVPLILVSGFVVIFGLRSTTTSSWDFIARQPAWLWWGHIGNSSLNGASSVKVHAKESDESPPLINGFSPPPQAVEALPFEDPNVLKRDVSETSGPIAAPANEALDLATKTRHKTEHTSLEKLEAGLQKARVALKEAKNGKQADDPDYAPAGPMYWNAKVFHRSYLEMEKQFKVFVYGEGEPPVFHNGPCRSIYSMEGNFIHRMEIDGHFRTKDPDKAHVYFLPFSVAMMVRFIYERESRDFGPIRRTVSDYINLISGKYPFWNRSHGADHFMLACHDWGPEASFSVPHLGKISIRALCNANTSEKFNPIKDVSLPEINLRTGSIKGFVGGLSPSKRSVLAFFAGRLHGPIRPVVLEHWENKDDDIKVHQQLPKGISYYEMMRGSKFCLCPSGYEVASPRIVEAIYAGCVPVLISDHYVPPFSDVLNWKSFSVEVPVSDIPSLKKILTSISPRQYIRMHRRVLQVRRHFEIPKELCNYVKDTLNQVAKSWKLSSDASRSHSSGRRCSCILQPRTTNSFFFFLNSLRAGFSVAILSVFFLSHPNEKASPNPNSDILASPYLTTTDKVWPKLEFSWRTVLATVIGLLGSACGTVGGVGGGGIFVPMLTLIVGFDTKSAAALSKCMIMGASASSVWYNLRVPHPTREVPIIDYDLALLFQPMLLLGITLGVSLSVVFPYWLITVLIIILFIGTSSRSFFKGIEMWKEETILKKEMVQQQETIVNSRGELLIDTEYEPLIPREEKSKMQILCFNLKWKRLLILFLVWTSFLLLQVIKNDVAVCSTWYWVLFCLQFPIALVVFGYEAVKLYRENQKRISTGNTETICEASIEWTPMHILFCALCGIIGGTVGGLLGSGGGFVLGPLLLEIGVSPHVASATSTFVMMFSSSLSVVEFYLLKRFPIPFALYLMGVSVLAGFWGQFFVRKLVKILGRASLIVFILSGVIFVSALTMGGVGIGTSITMIRNHEFMGFLEFCSSQ</sequence>
<organism evidence="1 2">
    <name type="scientific">Populus alba</name>
    <name type="common">White poplar</name>
    <dbReference type="NCBI Taxonomy" id="43335"/>
    <lineage>
        <taxon>Eukaryota</taxon>
        <taxon>Viridiplantae</taxon>
        <taxon>Streptophyta</taxon>
        <taxon>Embryophyta</taxon>
        <taxon>Tracheophyta</taxon>
        <taxon>Spermatophyta</taxon>
        <taxon>Magnoliopsida</taxon>
        <taxon>eudicotyledons</taxon>
        <taxon>Gunneridae</taxon>
        <taxon>Pentapetalae</taxon>
        <taxon>rosids</taxon>
        <taxon>fabids</taxon>
        <taxon>Malpighiales</taxon>
        <taxon>Salicaceae</taxon>
        <taxon>Saliceae</taxon>
        <taxon>Populus</taxon>
    </lineage>
</organism>
<proteinExistence type="predicted"/>
<accession>A0ACC4C3E4</accession>
<comment type="caution">
    <text evidence="1">The sequence shown here is derived from an EMBL/GenBank/DDBJ whole genome shotgun (WGS) entry which is preliminary data.</text>
</comment>
<keyword evidence="2" id="KW-1185">Reference proteome</keyword>
<dbReference type="EMBL" id="RCHU02000006">
    <property type="protein sequence ID" value="KAL3585916.1"/>
    <property type="molecule type" value="Genomic_DNA"/>
</dbReference>
<evidence type="ECO:0000313" key="2">
    <source>
        <dbReference type="Proteomes" id="UP000309997"/>
    </source>
</evidence>
<evidence type="ECO:0000313" key="1">
    <source>
        <dbReference type="EMBL" id="KAL3585916.1"/>
    </source>
</evidence>
<reference evidence="1 2" key="1">
    <citation type="journal article" date="2024" name="Plant Biotechnol. J.">
        <title>Genome and CRISPR/Cas9 system of a widespread forest tree (Populus alba) in the world.</title>
        <authorList>
            <person name="Liu Y.J."/>
            <person name="Jiang P.F."/>
            <person name="Han X.M."/>
            <person name="Li X.Y."/>
            <person name="Wang H.M."/>
            <person name="Wang Y.J."/>
            <person name="Wang X.X."/>
            <person name="Zeng Q.Y."/>
        </authorList>
    </citation>
    <scope>NUCLEOTIDE SEQUENCE [LARGE SCALE GENOMIC DNA]</scope>
    <source>
        <strain evidence="2">cv. PAL-ZL1</strain>
    </source>
</reference>
<protein>
    <submittedName>
        <fullName evidence="1">Uncharacterized protein</fullName>
    </submittedName>
</protein>
<dbReference type="Proteomes" id="UP000309997">
    <property type="component" value="Unassembled WGS sequence"/>
</dbReference>
<gene>
    <name evidence="1" type="ORF">D5086_012783</name>
</gene>